<evidence type="ECO:0000313" key="2">
    <source>
        <dbReference type="Proteomes" id="UP000780875"/>
    </source>
</evidence>
<proteinExistence type="predicted"/>
<protein>
    <submittedName>
        <fullName evidence="1">Uncharacterized protein</fullName>
    </submittedName>
</protein>
<keyword evidence="2" id="KW-1185">Reference proteome</keyword>
<dbReference type="InterPro" id="IPR054383">
    <property type="entry name" value="PspAB-like"/>
</dbReference>
<dbReference type="RefSeq" id="WP_224121104.1">
    <property type="nucleotide sequence ID" value="NZ_JAIQZJ010000001.1"/>
</dbReference>
<evidence type="ECO:0000313" key="1">
    <source>
        <dbReference type="EMBL" id="MBZ5736730.1"/>
    </source>
</evidence>
<dbReference type="Proteomes" id="UP000780875">
    <property type="component" value="Unassembled WGS sequence"/>
</dbReference>
<dbReference type="Pfam" id="PF22742">
    <property type="entry name" value="PspAB"/>
    <property type="match status" value="1"/>
</dbReference>
<accession>A0ABS7U7C7</accession>
<comment type="caution">
    <text evidence="1">The sequence shown here is derived from an EMBL/GenBank/DDBJ whole genome shotgun (WGS) entry which is preliminary data.</text>
</comment>
<name>A0ABS7U7C7_9ACTN</name>
<sequence>MGLWDVITGRSRPKPARLDSLFLVPSAAITLETTLGLTPTGTGSVCYRAATGAAFAQVQAEVVELLNADPDEPDVEIRQDEFGFTWLVVHDDPEDEAGIGDLMTDLHAVNASLEEHGFGPGLLCSLVPFAGADGRPVGLVYLYKQGTFYPFAPAAGGDRRRDNLLEIQLRDTLAGELPMEQDLSRWLAVWGAPGL</sequence>
<dbReference type="EMBL" id="JAIQZJ010000001">
    <property type="protein sequence ID" value="MBZ5736730.1"/>
    <property type="molecule type" value="Genomic_DNA"/>
</dbReference>
<organism evidence="1 2">
    <name type="scientific">Nocardioides mangrovi</name>
    <dbReference type="NCBI Taxonomy" id="2874580"/>
    <lineage>
        <taxon>Bacteria</taxon>
        <taxon>Bacillati</taxon>
        <taxon>Actinomycetota</taxon>
        <taxon>Actinomycetes</taxon>
        <taxon>Propionibacteriales</taxon>
        <taxon>Nocardioidaceae</taxon>
        <taxon>Nocardioides</taxon>
    </lineage>
</organism>
<gene>
    <name evidence="1" type="ORF">K8U61_01050</name>
</gene>
<reference evidence="1 2" key="1">
    <citation type="submission" date="2021-09" db="EMBL/GenBank/DDBJ databases">
        <title>Whole genome sequence of Nocardioides sp. GBK3QG-3.</title>
        <authorList>
            <person name="Tuo L."/>
        </authorList>
    </citation>
    <scope>NUCLEOTIDE SEQUENCE [LARGE SCALE GENOMIC DNA]</scope>
    <source>
        <strain evidence="1 2">GBK3QG-3</strain>
    </source>
</reference>